<comment type="similarity">
    <text evidence="1">Belongs to the LysR transcriptional regulatory family.</text>
</comment>
<proteinExistence type="inferred from homology"/>
<evidence type="ECO:0000313" key="6">
    <source>
        <dbReference type="EMBL" id="CZF77757.1"/>
    </source>
</evidence>
<gene>
    <name evidence="6" type="primary">dmlR_4</name>
    <name evidence="6" type="ORF">GCE9029_00400</name>
</gene>
<dbReference type="InterPro" id="IPR000847">
    <property type="entry name" value="LysR_HTH_N"/>
</dbReference>
<sequence>MDTLTAMRYFAKVARVGSFSKVAEELHTSPSNVSKHVAFLENKLNARLLQRTTRVTTITMAGEQYLKHCEAILEQVGVAEREVLEQQGRVSGELRVSLPSLFGDAGVAALMAEFLEAYPDVDLAIYINDRFVDLIDEGFDLCVRASSVQPDSSLIYRAIGKTRVDLVGTVEYFERNGRPSQVSDLNNHTLIVHRNAGNSSVAFTKDGVVERAKIRKRVRVNSTPFVRDLVAEGLGLAFLPRLATHSNPGFCAVLDEFEPEYLTLSVVYPERQHTPLKVYRFIEVLTSWFERQQQTGQLN</sequence>
<dbReference type="SUPFAM" id="SSF53850">
    <property type="entry name" value="Periplasmic binding protein-like II"/>
    <property type="match status" value="1"/>
</dbReference>
<keyword evidence="3" id="KW-0238">DNA-binding</keyword>
<name>A0A128ET54_9GAMM</name>
<dbReference type="STRING" id="1796497.GCE9029_00400"/>
<dbReference type="Gene3D" id="1.10.10.10">
    <property type="entry name" value="Winged helix-like DNA-binding domain superfamily/Winged helix DNA-binding domain"/>
    <property type="match status" value="1"/>
</dbReference>
<dbReference type="RefSeq" id="WP_062660804.1">
    <property type="nucleotide sequence ID" value="NZ_FIZX01000001.1"/>
</dbReference>
<dbReference type="FunFam" id="1.10.10.10:FF:000001">
    <property type="entry name" value="LysR family transcriptional regulator"/>
    <property type="match status" value="1"/>
</dbReference>
<evidence type="ECO:0000313" key="7">
    <source>
        <dbReference type="Proteomes" id="UP000071641"/>
    </source>
</evidence>
<dbReference type="InterPro" id="IPR036390">
    <property type="entry name" value="WH_DNA-bd_sf"/>
</dbReference>
<evidence type="ECO:0000256" key="4">
    <source>
        <dbReference type="ARBA" id="ARBA00023163"/>
    </source>
</evidence>
<dbReference type="Pfam" id="PF03466">
    <property type="entry name" value="LysR_substrate"/>
    <property type="match status" value="1"/>
</dbReference>
<keyword evidence="4" id="KW-0804">Transcription</keyword>
<protein>
    <submittedName>
        <fullName evidence="6">HTH-type transcriptional regulator DmlR</fullName>
    </submittedName>
</protein>
<dbReference type="OrthoDB" id="9786526at2"/>
<dbReference type="PANTHER" id="PTHR30537">
    <property type="entry name" value="HTH-TYPE TRANSCRIPTIONAL REGULATOR"/>
    <property type="match status" value="1"/>
</dbReference>
<evidence type="ECO:0000256" key="2">
    <source>
        <dbReference type="ARBA" id="ARBA00023015"/>
    </source>
</evidence>
<dbReference type="InterPro" id="IPR058163">
    <property type="entry name" value="LysR-type_TF_proteobact-type"/>
</dbReference>
<dbReference type="InterPro" id="IPR005119">
    <property type="entry name" value="LysR_subst-bd"/>
</dbReference>
<reference evidence="7" key="1">
    <citation type="submission" date="2016-02" db="EMBL/GenBank/DDBJ databases">
        <authorList>
            <person name="Rodrigo-Torres Lidia"/>
            <person name="Arahal R.David."/>
        </authorList>
    </citation>
    <scope>NUCLEOTIDE SEQUENCE [LARGE SCALE GENOMIC DNA]</scope>
    <source>
        <strain evidence="7">CECT 9029</strain>
    </source>
</reference>
<dbReference type="AlphaFoldDB" id="A0A128ET54"/>
<evidence type="ECO:0000256" key="3">
    <source>
        <dbReference type="ARBA" id="ARBA00023125"/>
    </source>
</evidence>
<dbReference type="InterPro" id="IPR036388">
    <property type="entry name" value="WH-like_DNA-bd_sf"/>
</dbReference>
<dbReference type="GO" id="GO:0003700">
    <property type="term" value="F:DNA-binding transcription factor activity"/>
    <property type="evidence" value="ECO:0007669"/>
    <property type="project" value="InterPro"/>
</dbReference>
<keyword evidence="2" id="KW-0805">Transcription regulation</keyword>
<dbReference type="EMBL" id="FIZX01000001">
    <property type="protein sequence ID" value="CZF77757.1"/>
    <property type="molecule type" value="Genomic_DNA"/>
</dbReference>
<dbReference type="Proteomes" id="UP000071641">
    <property type="component" value="Unassembled WGS sequence"/>
</dbReference>
<dbReference type="CDD" id="cd08422">
    <property type="entry name" value="PBP2_CrgA_like"/>
    <property type="match status" value="1"/>
</dbReference>
<dbReference type="Gene3D" id="3.40.190.290">
    <property type="match status" value="1"/>
</dbReference>
<dbReference type="GO" id="GO:0003677">
    <property type="term" value="F:DNA binding"/>
    <property type="evidence" value="ECO:0007669"/>
    <property type="project" value="UniProtKB-KW"/>
</dbReference>
<dbReference type="SUPFAM" id="SSF46785">
    <property type="entry name" value="Winged helix' DNA-binding domain"/>
    <property type="match status" value="1"/>
</dbReference>
<feature type="domain" description="HTH lysR-type" evidence="5">
    <location>
        <begin position="1"/>
        <end position="59"/>
    </location>
</feature>
<evidence type="ECO:0000256" key="1">
    <source>
        <dbReference type="ARBA" id="ARBA00009437"/>
    </source>
</evidence>
<dbReference type="PANTHER" id="PTHR30537:SF5">
    <property type="entry name" value="HTH-TYPE TRANSCRIPTIONAL ACTIVATOR TTDR-RELATED"/>
    <property type="match status" value="1"/>
</dbReference>
<evidence type="ECO:0000259" key="5">
    <source>
        <dbReference type="PROSITE" id="PS50931"/>
    </source>
</evidence>
<dbReference type="Pfam" id="PF00126">
    <property type="entry name" value="HTH_1"/>
    <property type="match status" value="1"/>
</dbReference>
<accession>A0A128ET54</accession>
<dbReference type="PROSITE" id="PS50931">
    <property type="entry name" value="HTH_LYSR"/>
    <property type="match status" value="1"/>
</dbReference>
<keyword evidence="7" id="KW-1185">Reference proteome</keyword>
<organism evidence="6 7">
    <name type="scientific">Grimontia celer</name>
    <dbReference type="NCBI Taxonomy" id="1796497"/>
    <lineage>
        <taxon>Bacteria</taxon>
        <taxon>Pseudomonadati</taxon>
        <taxon>Pseudomonadota</taxon>
        <taxon>Gammaproteobacteria</taxon>
        <taxon>Vibrionales</taxon>
        <taxon>Vibrionaceae</taxon>
        <taxon>Grimontia</taxon>
    </lineage>
</organism>